<name>A0A4S4B0C3_9RHOO</name>
<dbReference type="AlphaFoldDB" id="A0A4S4B0C3"/>
<dbReference type="Pfam" id="PF09582">
    <property type="entry name" value="AnfO_nitrog"/>
    <property type="match status" value="1"/>
</dbReference>
<keyword evidence="2" id="KW-1185">Reference proteome</keyword>
<dbReference type="RefSeq" id="WP_136348135.1">
    <property type="nucleotide sequence ID" value="NZ_SSOC01000003.1"/>
</dbReference>
<accession>A0A4S4B0C3</accession>
<gene>
    <name evidence="1" type="primary">anfO</name>
    <name evidence="1" type="ORF">E6C76_10380</name>
</gene>
<dbReference type="NCBIfam" id="TIGR02940">
    <property type="entry name" value="anfO_nitrog"/>
    <property type="match status" value="1"/>
</dbReference>
<proteinExistence type="predicted"/>
<dbReference type="InterPro" id="IPR014287">
    <property type="entry name" value="Nase_Fe-Fe_AnfO"/>
</dbReference>
<sequence length="269" mass="29780">MKITAHVNARGEPASLYEPGRLRLYEQTEENGRQGWRVLHDVALEISEDMPLQAVKAALHGAAAHMEDSKVLLSGSVRGMPYSVFQEELGYRIWKSEGPLLAQLDTVARKEAEQAASKRYDIVALASRPVPAPVQLSDAEPGCFWIDLAEALKYVPTPTSRQILIPFLERGQFRKLEIVCDHIPKWMAWEMERLDLSAESEAVDSSGVGVKVTVYTRHTPEGRARKAGLLGAGPALCLPCPRDRERRRLPAADRVEVADWQPVGVPGKG</sequence>
<comment type="caution">
    <text evidence="1">The sequence shown here is derived from an EMBL/GenBank/DDBJ whole genome shotgun (WGS) entry which is preliminary data.</text>
</comment>
<dbReference type="EMBL" id="SSOC01000003">
    <property type="protein sequence ID" value="THF65929.1"/>
    <property type="molecule type" value="Genomic_DNA"/>
</dbReference>
<reference evidence="1 2" key="1">
    <citation type="submission" date="2019-04" db="EMBL/GenBank/DDBJ databases">
        <title>Azoarcus nasutitermitis sp. nov. isolated from termite nest.</title>
        <authorList>
            <person name="Lin S.-Y."/>
            <person name="Hameed A."/>
            <person name="Hsu Y.-H."/>
            <person name="Young C.-C."/>
        </authorList>
    </citation>
    <scope>NUCLEOTIDE SEQUENCE [LARGE SCALE GENOMIC DNA]</scope>
    <source>
        <strain evidence="1 2">CC-YHH838</strain>
    </source>
</reference>
<organism evidence="1 2">
    <name type="scientific">Pseudothauera nasutitermitis</name>
    <dbReference type="NCBI Taxonomy" id="2565930"/>
    <lineage>
        <taxon>Bacteria</taxon>
        <taxon>Pseudomonadati</taxon>
        <taxon>Pseudomonadota</taxon>
        <taxon>Betaproteobacteria</taxon>
        <taxon>Rhodocyclales</taxon>
        <taxon>Zoogloeaceae</taxon>
        <taxon>Pseudothauera</taxon>
    </lineage>
</organism>
<protein>
    <submittedName>
        <fullName evidence="1">Fe-only nitrogenase accessory protein AnfO</fullName>
    </submittedName>
</protein>
<dbReference type="OrthoDB" id="200286at2"/>
<evidence type="ECO:0000313" key="2">
    <source>
        <dbReference type="Proteomes" id="UP000308430"/>
    </source>
</evidence>
<evidence type="ECO:0000313" key="1">
    <source>
        <dbReference type="EMBL" id="THF65929.1"/>
    </source>
</evidence>
<dbReference type="Proteomes" id="UP000308430">
    <property type="component" value="Unassembled WGS sequence"/>
</dbReference>